<dbReference type="NCBIfam" id="TIGR00459">
    <property type="entry name" value="aspS_bact"/>
    <property type="match status" value="1"/>
</dbReference>
<comment type="catalytic activity">
    <reaction evidence="7">
        <text>tRNA(Asx) + L-aspartate + ATP = L-aspartyl-tRNA(Asx) + AMP + diphosphate</text>
        <dbReference type="Rhea" id="RHEA:18349"/>
        <dbReference type="Rhea" id="RHEA-COMP:9710"/>
        <dbReference type="Rhea" id="RHEA-COMP:9711"/>
        <dbReference type="ChEBI" id="CHEBI:29991"/>
        <dbReference type="ChEBI" id="CHEBI:30616"/>
        <dbReference type="ChEBI" id="CHEBI:33019"/>
        <dbReference type="ChEBI" id="CHEBI:78442"/>
        <dbReference type="ChEBI" id="CHEBI:78516"/>
        <dbReference type="ChEBI" id="CHEBI:456215"/>
        <dbReference type="EC" id="6.1.1.23"/>
    </reaction>
</comment>
<evidence type="ECO:0000256" key="6">
    <source>
        <dbReference type="ARBA" id="ARBA00023146"/>
    </source>
</evidence>
<dbReference type="GO" id="GO:0003676">
    <property type="term" value="F:nucleic acid binding"/>
    <property type="evidence" value="ECO:0007669"/>
    <property type="project" value="InterPro"/>
</dbReference>
<dbReference type="Pfam" id="PF01336">
    <property type="entry name" value="tRNA_anti-codon"/>
    <property type="match status" value="1"/>
</dbReference>
<evidence type="ECO:0000256" key="5">
    <source>
        <dbReference type="ARBA" id="ARBA00022917"/>
    </source>
</evidence>
<proteinExistence type="inferred from homology"/>
<comment type="subunit">
    <text evidence="7">Homodimer.</text>
</comment>
<dbReference type="GO" id="GO:0005524">
    <property type="term" value="F:ATP binding"/>
    <property type="evidence" value="ECO:0007669"/>
    <property type="project" value="UniProtKB-UniRule"/>
</dbReference>
<keyword evidence="5 7" id="KW-0648">Protein biosynthesis</keyword>
<comment type="subcellular location">
    <subcellularLocation>
        <location evidence="7">Cytoplasm</location>
    </subcellularLocation>
</comment>
<dbReference type="InterPro" id="IPR047090">
    <property type="entry name" value="AspRS_core"/>
</dbReference>
<feature type="binding site" evidence="7">
    <location>
        <begin position="412"/>
        <end position="415"/>
    </location>
    <ligand>
        <name>ATP</name>
        <dbReference type="ChEBI" id="CHEBI:30616"/>
    </ligand>
</feature>
<dbReference type="PRINTS" id="PR01042">
    <property type="entry name" value="TRNASYNTHASP"/>
</dbReference>
<dbReference type="PROSITE" id="PS50862">
    <property type="entry name" value="AA_TRNA_LIGASE_II"/>
    <property type="match status" value="1"/>
</dbReference>
<evidence type="ECO:0000256" key="2">
    <source>
        <dbReference type="ARBA" id="ARBA00022598"/>
    </source>
</evidence>
<dbReference type="InterPro" id="IPR002312">
    <property type="entry name" value="Asp/Asn-tRNA-synth_IIb"/>
</dbReference>
<feature type="region of interest" description="Aspartate" evidence="7">
    <location>
        <begin position="197"/>
        <end position="200"/>
    </location>
</feature>
<feature type="binding site" evidence="7">
    <location>
        <position position="323"/>
    </location>
    <ligand>
        <name>L-aspartate</name>
        <dbReference type="ChEBI" id="CHEBI:29991"/>
    </ligand>
</feature>
<comment type="similarity">
    <text evidence="1 7">Belongs to the class-II aminoacyl-tRNA synthetase family. Type 1 subfamily.</text>
</comment>
<dbReference type="GO" id="GO:0004815">
    <property type="term" value="F:aspartate-tRNA ligase activity"/>
    <property type="evidence" value="ECO:0007669"/>
    <property type="project" value="UniProtKB-UniRule"/>
</dbReference>
<feature type="binding site" evidence="7">
    <location>
        <begin position="219"/>
        <end position="221"/>
    </location>
    <ligand>
        <name>ATP</name>
        <dbReference type="ChEBI" id="CHEBI:30616"/>
    </ligand>
</feature>
<keyword evidence="3 7" id="KW-0547">Nucleotide-binding</keyword>
<dbReference type="HAMAP" id="MF_00044">
    <property type="entry name" value="Asp_tRNA_synth_type1"/>
    <property type="match status" value="1"/>
</dbReference>
<feature type="binding site" evidence="7">
    <location>
        <position position="360"/>
    </location>
    <ligand>
        <name>ATP</name>
        <dbReference type="ChEBI" id="CHEBI:30616"/>
    </ligand>
</feature>
<reference evidence="9 10" key="1">
    <citation type="journal article" date="2016" name="Nat. Commun.">
        <title>Thousands of microbial genomes shed light on interconnected biogeochemical processes in an aquifer system.</title>
        <authorList>
            <person name="Anantharaman K."/>
            <person name="Brown C.T."/>
            <person name="Hug L.A."/>
            <person name="Sharon I."/>
            <person name="Castelle C.J."/>
            <person name="Probst A.J."/>
            <person name="Thomas B.C."/>
            <person name="Singh A."/>
            <person name="Wilkins M.J."/>
            <person name="Karaoz U."/>
            <person name="Brodie E.L."/>
            <person name="Williams K.H."/>
            <person name="Hubbard S.S."/>
            <person name="Banfield J.F."/>
        </authorList>
    </citation>
    <scope>NUCLEOTIDE SEQUENCE [LARGE SCALE GENOMIC DNA]</scope>
</reference>
<dbReference type="InterPro" id="IPR004524">
    <property type="entry name" value="Asp-tRNA-ligase_1"/>
</dbReference>
<feature type="site" description="Important for tRNA non-discrimination" evidence="7">
    <location>
        <position position="29"/>
    </location>
</feature>
<dbReference type="CDD" id="cd00777">
    <property type="entry name" value="AspRS_core"/>
    <property type="match status" value="1"/>
</dbReference>
<dbReference type="GO" id="GO:0006422">
    <property type="term" value="P:aspartyl-tRNA aminoacylation"/>
    <property type="evidence" value="ECO:0007669"/>
    <property type="project" value="UniProtKB-UniRule"/>
</dbReference>
<keyword evidence="4 7" id="KW-0067">ATP-binding</keyword>
<dbReference type="AlphaFoldDB" id="A0A1G2RK69"/>
<dbReference type="PANTHER" id="PTHR22594:SF5">
    <property type="entry name" value="ASPARTATE--TRNA LIGASE, MITOCHONDRIAL"/>
    <property type="match status" value="1"/>
</dbReference>
<dbReference type="SUPFAM" id="SSF55681">
    <property type="entry name" value="Class II aaRS and biotin synthetases"/>
    <property type="match status" value="1"/>
</dbReference>
<dbReference type="Gene3D" id="3.30.930.10">
    <property type="entry name" value="Bira Bifunctional Protein, Domain 2"/>
    <property type="match status" value="2"/>
</dbReference>
<evidence type="ECO:0000256" key="7">
    <source>
        <dbReference type="HAMAP-Rule" id="MF_00044"/>
    </source>
</evidence>
<gene>
    <name evidence="7" type="primary">aspS</name>
    <name evidence="9" type="ORF">A3B24_03375</name>
</gene>
<dbReference type="SUPFAM" id="SSF50249">
    <property type="entry name" value="Nucleic acid-binding proteins"/>
    <property type="match status" value="1"/>
</dbReference>
<keyword evidence="6 7" id="KW-0030">Aminoacyl-tRNA synthetase</keyword>
<dbReference type="PANTHER" id="PTHR22594">
    <property type="entry name" value="ASPARTYL/LYSYL-TRNA SYNTHETASE"/>
    <property type="match status" value="1"/>
</dbReference>
<dbReference type="InterPro" id="IPR012340">
    <property type="entry name" value="NA-bd_OB-fold"/>
</dbReference>
<dbReference type="InterPro" id="IPR004364">
    <property type="entry name" value="Aa-tRNA-synt_II"/>
</dbReference>
<sequence length="472" mass="53664">MQRTLSSETLSQVGKTVKLAGWIQTRRDHGKIIFFDLRDSGGILQLVCTPQEKEVYELAQTLRSEWVVEVEGEVKERPDAMKNAELATGNVEVGVKKLVVLSEAKTPPFPIDTPGYDIDEETRLKYRYLDLRRPRLQKNLKLRSEYVKAVREYLFSKGFLEIETPLLTKSTPEGSRDFVVPSRAQPGKFYALPQSPQQYKQLLMVAGFEKYFQIARALRDEDPRADRGFEHSQVDLEMSFVGMEDVMNVVEEMTVFAVEKIGGNIAKKPFPVFTYEEAMKQFGADKFDLRTEQEKKEGILSFAWVVSFPFFEKDKTGKWTFTHNPFSAPLNEEHEAMLLKGKDIEKIITSQYDLVCNGLEVAGGSLRTHKPNVLRAVFKTMGYKEQEIEEQFGHMLEAFSHGAPPHGGCAQGFERLLMAFLGEEYLREVQAFPQTGQGRTSVMDAPSELSEAQLKELHLKVQNPSTKLRAGK</sequence>
<dbReference type="STRING" id="1802461.A3B24_03375"/>
<dbReference type="InterPro" id="IPR047089">
    <property type="entry name" value="Asp-tRNA-ligase_1_N"/>
</dbReference>
<comment type="function">
    <text evidence="7">Aspartyl-tRNA synthetase with relaxed tRNA specificity since it is able to aspartylate not only its cognate tRNA(Asp) but also tRNA(Asn). Reaction proceeds in two steps: L-aspartate is first activated by ATP to form Asp-AMP and then transferred to the acceptor end of tRNA(Asp/Asn).</text>
</comment>
<dbReference type="Pfam" id="PF00152">
    <property type="entry name" value="tRNA-synt_2"/>
    <property type="match status" value="1"/>
</dbReference>
<keyword evidence="7" id="KW-0963">Cytoplasm</keyword>
<evidence type="ECO:0000259" key="8">
    <source>
        <dbReference type="PROSITE" id="PS50862"/>
    </source>
</evidence>
<accession>A0A1G2RK69</accession>
<dbReference type="EC" id="6.1.1.23" evidence="7"/>
<dbReference type="InterPro" id="IPR006195">
    <property type="entry name" value="aa-tRNA-synth_II"/>
</dbReference>
<feature type="binding site" evidence="7">
    <location>
        <position position="173"/>
    </location>
    <ligand>
        <name>L-aspartate</name>
        <dbReference type="ChEBI" id="CHEBI:29991"/>
    </ligand>
</feature>
<dbReference type="GO" id="GO:0005737">
    <property type="term" value="C:cytoplasm"/>
    <property type="evidence" value="ECO:0007669"/>
    <property type="project" value="UniProtKB-SubCell"/>
</dbReference>
<evidence type="ECO:0000256" key="4">
    <source>
        <dbReference type="ARBA" id="ARBA00022840"/>
    </source>
</evidence>
<dbReference type="Proteomes" id="UP000176917">
    <property type="component" value="Unassembled WGS sequence"/>
</dbReference>
<dbReference type="InterPro" id="IPR004365">
    <property type="entry name" value="NA-bd_OB_tRNA"/>
</dbReference>
<name>A0A1G2RK69_9BACT</name>
<dbReference type="InterPro" id="IPR045864">
    <property type="entry name" value="aa-tRNA-synth_II/BPL/LPL"/>
</dbReference>
<feature type="binding site" evidence="7">
    <location>
        <position position="219"/>
    </location>
    <ligand>
        <name>L-aspartate</name>
        <dbReference type="ChEBI" id="CHEBI:29991"/>
    </ligand>
</feature>
<protein>
    <recommendedName>
        <fullName evidence="7">Aspartate--tRNA(Asp/Asn) ligase</fullName>
        <ecNumber evidence="7">6.1.1.23</ecNumber>
    </recommendedName>
    <alternativeName>
        <fullName evidence="7">Aspartyl-tRNA synthetase</fullName>
        <shortName evidence="7">AspRS</shortName>
    </alternativeName>
    <alternativeName>
        <fullName evidence="7">Non-discriminating aspartyl-tRNA synthetase</fullName>
        <shortName evidence="7">ND-AspRS</shortName>
    </alternativeName>
</protein>
<feature type="binding site" evidence="7">
    <location>
        <position position="367"/>
    </location>
    <ligand>
        <name>L-aspartate</name>
        <dbReference type="ChEBI" id="CHEBI:29991"/>
    </ligand>
</feature>
<dbReference type="CDD" id="cd04317">
    <property type="entry name" value="EcAspRS_like_N"/>
    <property type="match status" value="1"/>
</dbReference>
<evidence type="ECO:0000256" key="3">
    <source>
        <dbReference type="ARBA" id="ARBA00022741"/>
    </source>
</evidence>
<comment type="caution">
    <text evidence="7">Lacks conserved residue(s) required for the propagation of feature annotation.</text>
</comment>
<comment type="caution">
    <text evidence="9">The sequence shown here is derived from an EMBL/GenBank/DDBJ whole genome shotgun (WGS) entry which is preliminary data.</text>
</comment>
<organism evidence="9 10">
    <name type="scientific">Candidatus Wildermuthbacteria bacterium RIFCSPLOWO2_01_FULL_48_16</name>
    <dbReference type="NCBI Taxonomy" id="1802461"/>
    <lineage>
        <taxon>Bacteria</taxon>
        <taxon>Candidatus Wildermuthiibacteriota</taxon>
    </lineage>
</organism>
<dbReference type="Gene3D" id="3.30.1360.30">
    <property type="entry name" value="GAD-like domain"/>
    <property type="match status" value="1"/>
</dbReference>
<dbReference type="InterPro" id="IPR004115">
    <property type="entry name" value="GAD-like_sf"/>
</dbReference>
<dbReference type="EMBL" id="MHUG01000019">
    <property type="protein sequence ID" value="OHA72908.1"/>
    <property type="molecule type" value="Genomic_DNA"/>
</dbReference>
<dbReference type="Gene3D" id="2.40.50.140">
    <property type="entry name" value="Nucleic acid-binding proteins"/>
    <property type="match status" value="1"/>
</dbReference>
<dbReference type="GO" id="GO:0050560">
    <property type="term" value="F:aspartate-tRNA(Asn) ligase activity"/>
    <property type="evidence" value="ECO:0007669"/>
    <property type="project" value="UniProtKB-EC"/>
</dbReference>
<keyword evidence="2 7" id="KW-0436">Ligase</keyword>
<feature type="domain" description="Aminoacyl-transfer RNA synthetases class-II family profile" evidence="8">
    <location>
        <begin position="140"/>
        <end position="433"/>
    </location>
</feature>
<evidence type="ECO:0000313" key="9">
    <source>
        <dbReference type="EMBL" id="OHA72908.1"/>
    </source>
</evidence>
<evidence type="ECO:0000256" key="1">
    <source>
        <dbReference type="ARBA" id="ARBA00006303"/>
    </source>
</evidence>
<evidence type="ECO:0000313" key="10">
    <source>
        <dbReference type="Proteomes" id="UP000176917"/>
    </source>
</evidence>